<dbReference type="AlphaFoldDB" id="A0A4C1WC03"/>
<dbReference type="STRING" id="151549.A0A4C1WC03"/>
<protein>
    <submittedName>
        <fullName evidence="1">Uncharacterized protein</fullName>
    </submittedName>
</protein>
<dbReference type="Proteomes" id="UP000299102">
    <property type="component" value="Unassembled WGS sequence"/>
</dbReference>
<proteinExistence type="predicted"/>
<sequence>MDAICPHCDAANFPGETPGMCCANVKSIKYICKYVNKGSDMAVFGVAGDNRNDEITQYQMGRYISSNEAVWRIMSFPMHERHPVVVHLAVHLENGQRIYFNEANVLERAAHHQRLR</sequence>
<name>A0A4C1WC03_EUMVA</name>
<accession>A0A4C1WC03</accession>
<dbReference type="OrthoDB" id="8121869at2759"/>
<evidence type="ECO:0000313" key="1">
    <source>
        <dbReference type="EMBL" id="GBP48583.1"/>
    </source>
</evidence>
<gene>
    <name evidence="1" type="ORF">EVAR_27968_1</name>
</gene>
<organism evidence="1 2">
    <name type="scientific">Eumeta variegata</name>
    <name type="common">Bagworm moth</name>
    <name type="synonym">Eumeta japonica</name>
    <dbReference type="NCBI Taxonomy" id="151549"/>
    <lineage>
        <taxon>Eukaryota</taxon>
        <taxon>Metazoa</taxon>
        <taxon>Ecdysozoa</taxon>
        <taxon>Arthropoda</taxon>
        <taxon>Hexapoda</taxon>
        <taxon>Insecta</taxon>
        <taxon>Pterygota</taxon>
        <taxon>Neoptera</taxon>
        <taxon>Endopterygota</taxon>
        <taxon>Lepidoptera</taxon>
        <taxon>Glossata</taxon>
        <taxon>Ditrysia</taxon>
        <taxon>Tineoidea</taxon>
        <taxon>Psychidae</taxon>
        <taxon>Oiketicinae</taxon>
        <taxon>Eumeta</taxon>
    </lineage>
</organism>
<comment type="caution">
    <text evidence="1">The sequence shown here is derived from an EMBL/GenBank/DDBJ whole genome shotgun (WGS) entry which is preliminary data.</text>
</comment>
<evidence type="ECO:0000313" key="2">
    <source>
        <dbReference type="Proteomes" id="UP000299102"/>
    </source>
</evidence>
<keyword evidence="2" id="KW-1185">Reference proteome</keyword>
<reference evidence="1 2" key="1">
    <citation type="journal article" date="2019" name="Commun. Biol.">
        <title>The bagworm genome reveals a unique fibroin gene that provides high tensile strength.</title>
        <authorList>
            <person name="Kono N."/>
            <person name="Nakamura H."/>
            <person name="Ohtoshi R."/>
            <person name="Tomita M."/>
            <person name="Numata K."/>
            <person name="Arakawa K."/>
        </authorList>
    </citation>
    <scope>NUCLEOTIDE SEQUENCE [LARGE SCALE GENOMIC DNA]</scope>
</reference>
<dbReference type="EMBL" id="BGZK01000527">
    <property type="protein sequence ID" value="GBP48583.1"/>
    <property type="molecule type" value="Genomic_DNA"/>
</dbReference>